<dbReference type="RefSeq" id="WP_245936015.1">
    <property type="nucleotide sequence ID" value="NZ_LWHB01000154.1"/>
</dbReference>
<evidence type="ECO:0000313" key="2">
    <source>
        <dbReference type="Proteomes" id="UP000254601"/>
    </source>
</evidence>
<dbReference type="AlphaFoldDB" id="A0A380MXK1"/>
<dbReference type="Proteomes" id="UP000254601">
    <property type="component" value="Unassembled WGS sequence"/>
</dbReference>
<keyword evidence="2" id="KW-1185">Reference proteome</keyword>
<accession>A0A380MXK1</accession>
<proteinExistence type="predicted"/>
<gene>
    <name evidence="1" type="ORF">NCTC13337_02008</name>
</gene>
<protein>
    <submittedName>
        <fullName evidence="1">Uncharacterized protein</fullName>
    </submittedName>
</protein>
<name>A0A380MXK1_9GAMM</name>
<evidence type="ECO:0000313" key="1">
    <source>
        <dbReference type="EMBL" id="SUO96766.1"/>
    </source>
</evidence>
<dbReference type="EMBL" id="UHIC01000001">
    <property type="protein sequence ID" value="SUO96766.1"/>
    <property type="molecule type" value="Genomic_DNA"/>
</dbReference>
<sequence length="219" mass="25565">MNIQKFDTIIYKNFAIDIYHDEMAENPREWVNSTLVTAHRRYSFGSKSLPYDADNIEQAFSWHLNEKGLTERDIIALPVYLYEHGGIALSMTPFSCRWDSGQLGFIYETRADIREEFGIKRISPKLEQQILERLRHEIDLLSHWANGDVFGYKVIVDGDIESCWGFYGWEHEESGLLEQARATIDALIRDRQNQHFARLKKLIKSKVSFAYRPKCPVMG</sequence>
<organism evidence="1 2">
    <name type="scientific">Suttonella ornithocola</name>
    <dbReference type="NCBI Taxonomy" id="279832"/>
    <lineage>
        <taxon>Bacteria</taxon>
        <taxon>Pseudomonadati</taxon>
        <taxon>Pseudomonadota</taxon>
        <taxon>Gammaproteobacteria</taxon>
        <taxon>Cardiobacteriales</taxon>
        <taxon>Cardiobacteriaceae</taxon>
        <taxon>Suttonella</taxon>
    </lineage>
</organism>
<reference evidence="1 2" key="1">
    <citation type="submission" date="2018-06" db="EMBL/GenBank/DDBJ databases">
        <authorList>
            <consortium name="Pathogen Informatics"/>
            <person name="Doyle S."/>
        </authorList>
    </citation>
    <scope>NUCLEOTIDE SEQUENCE [LARGE SCALE GENOMIC DNA]</scope>
    <source>
        <strain evidence="1 2">NCTC13337</strain>
    </source>
</reference>